<dbReference type="PATRIC" id="fig|1360.109.peg.1082"/>
<reference evidence="2" key="1">
    <citation type="submission" date="2015-10" db="EMBL/GenBank/DDBJ databases">
        <title>Draft Genome Sequences of 11 Lactococcus lactis subspecies cremoris strains.</title>
        <authorList>
            <person name="Wels M."/>
            <person name="Backus L."/>
            <person name="Boekhorst J."/>
            <person name="Dijkstra A."/>
            <person name="Beerthuizen M."/>
            <person name="Kelly W."/>
            <person name="Siezen R."/>
            <person name="Bachmann H."/>
            <person name="Van Hijum S."/>
        </authorList>
    </citation>
    <scope>NUCLEOTIDE SEQUENCE [LARGE SCALE GENOMIC DNA]</scope>
    <source>
        <strain evidence="2">LMG9449</strain>
    </source>
</reference>
<protein>
    <submittedName>
        <fullName evidence="1">Uncharacterized protein</fullName>
    </submittedName>
</protein>
<accession>A0A0V8DNX0</accession>
<comment type="caution">
    <text evidence="1">The sequence shown here is derived from an EMBL/GenBank/DDBJ whole genome shotgun (WGS) entry which is preliminary data.</text>
</comment>
<proteinExistence type="predicted"/>
<evidence type="ECO:0000313" key="2">
    <source>
        <dbReference type="Proteomes" id="UP000053612"/>
    </source>
</evidence>
<sequence length="62" mass="7565">MKTKGELFKEVNEKYGIRTTAVFHFNPNDELTDEEYQKQLDFYKKMSEINWDDFEDDESDDF</sequence>
<evidence type="ECO:0000313" key="1">
    <source>
        <dbReference type="EMBL" id="KSU15414.1"/>
    </source>
</evidence>
<dbReference type="EMBL" id="LKLS01000195">
    <property type="protein sequence ID" value="KSU15414.1"/>
    <property type="molecule type" value="Genomic_DNA"/>
</dbReference>
<dbReference type="RefSeq" id="WP_058225327.1">
    <property type="nucleotide sequence ID" value="NZ_LKLS01000195.1"/>
</dbReference>
<name>A0A0V8DNX0_LACLL</name>
<dbReference type="Proteomes" id="UP000053612">
    <property type="component" value="Unassembled WGS sequence"/>
</dbReference>
<gene>
    <name evidence="1" type="ORF">LMG9449_2313</name>
</gene>
<dbReference type="AlphaFoldDB" id="A0A0V8DNX0"/>
<organism evidence="1 2">
    <name type="scientific">Lactococcus lactis subsp. lactis</name>
    <name type="common">Streptococcus lactis</name>
    <dbReference type="NCBI Taxonomy" id="1360"/>
    <lineage>
        <taxon>Bacteria</taxon>
        <taxon>Bacillati</taxon>
        <taxon>Bacillota</taxon>
        <taxon>Bacilli</taxon>
        <taxon>Lactobacillales</taxon>
        <taxon>Streptococcaceae</taxon>
        <taxon>Lactococcus</taxon>
    </lineage>
</organism>